<keyword evidence="3" id="KW-1185">Reference proteome</keyword>
<evidence type="ECO:0000313" key="2">
    <source>
        <dbReference type="EMBL" id="SPO06281.1"/>
    </source>
</evidence>
<feature type="compositionally biased region" description="Low complexity" evidence="1">
    <location>
        <begin position="244"/>
        <end position="253"/>
    </location>
</feature>
<accession>A0AAE8N4L3</accession>
<evidence type="ECO:0000313" key="3">
    <source>
        <dbReference type="Proteomes" id="UP001187682"/>
    </source>
</evidence>
<feature type="compositionally biased region" description="Polar residues" evidence="1">
    <location>
        <begin position="227"/>
        <end position="243"/>
    </location>
</feature>
<dbReference type="Proteomes" id="UP001187682">
    <property type="component" value="Unassembled WGS sequence"/>
</dbReference>
<dbReference type="AlphaFoldDB" id="A0AAE8N4L3"/>
<feature type="compositionally biased region" description="Low complexity" evidence="1">
    <location>
        <begin position="209"/>
        <end position="221"/>
    </location>
</feature>
<evidence type="ECO:0000256" key="1">
    <source>
        <dbReference type="SAM" id="MobiDB-lite"/>
    </source>
</evidence>
<protein>
    <submittedName>
        <fullName evidence="2">Uncharacterized protein</fullName>
    </submittedName>
</protein>
<reference evidence="2" key="1">
    <citation type="submission" date="2018-03" db="EMBL/GenBank/DDBJ databases">
        <authorList>
            <person name="Guldener U."/>
        </authorList>
    </citation>
    <scope>NUCLEOTIDE SEQUENCE</scope>
</reference>
<dbReference type="EMBL" id="ONZQ02000015">
    <property type="protein sequence ID" value="SPO06281.1"/>
    <property type="molecule type" value="Genomic_DNA"/>
</dbReference>
<gene>
    <name evidence="2" type="ORF">DNG_08970</name>
</gene>
<proteinExistence type="predicted"/>
<organism evidence="2 3">
    <name type="scientific">Cephalotrichum gorgonifer</name>
    <dbReference type="NCBI Taxonomy" id="2041049"/>
    <lineage>
        <taxon>Eukaryota</taxon>
        <taxon>Fungi</taxon>
        <taxon>Dikarya</taxon>
        <taxon>Ascomycota</taxon>
        <taxon>Pezizomycotina</taxon>
        <taxon>Sordariomycetes</taxon>
        <taxon>Hypocreomycetidae</taxon>
        <taxon>Microascales</taxon>
        <taxon>Microascaceae</taxon>
        <taxon>Cephalotrichum</taxon>
    </lineage>
</organism>
<sequence>MAPKSIAQASLYLQRCLEGIPVSCWNSFDGKRIHAILTELKLNGKDVQPSGGESYKIARSLAGGTEPTTEQFLAFVLHMAGPGVPKRLSDSTIMLLQRRNWAHLFSWTPSDLPNLSSSADDISWKEWFFAVWGSMFPSPQDLMALSPAAKVFRDAVMAFKVTSVSDLMISVDIPIKLNRSPQQLEELCTVVEEPMERQSAEKPAKQPSTTATTAATTAATTKRPANKTVQPTTVQQESMGGTAQTVPPTQVTQKDNRRDITVPKTPQGKRRKRSASAHSPRESSHADTACADRQARRQINSLYAIVRHLQQENAKQALEITALKENLNTAKAARNATDIEIERLAFRLERLELTEKPPGVDVFAPIEV</sequence>
<comment type="caution">
    <text evidence="2">The sequence shown here is derived from an EMBL/GenBank/DDBJ whole genome shotgun (WGS) entry which is preliminary data.</text>
</comment>
<feature type="compositionally biased region" description="Basic and acidic residues" evidence="1">
    <location>
        <begin position="194"/>
        <end position="204"/>
    </location>
</feature>
<name>A0AAE8N4L3_9PEZI</name>
<feature type="region of interest" description="Disordered" evidence="1">
    <location>
        <begin position="193"/>
        <end position="292"/>
    </location>
</feature>